<keyword evidence="3" id="KW-0936">Ethylene signaling pathway</keyword>
<feature type="region of interest" description="Disordered" evidence="6">
    <location>
        <begin position="71"/>
        <end position="91"/>
    </location>
</feature>
<dbReference type="FunFam" id="1.10.3180.10:FF:000001">
    <property type="entry name" value="Ethylene insensitive 3-like 1"/>
    <property type="match status" value="1"/>
</dbReference>
<dbReference type="Proteomes" id="UP000436088">
    <property type="component" value="Unassembled WGS sequence"/>
</dbReference>
<evidence type="ECO:0000256" key="6">
    <source>
        <dbReference type="SAM" id="MobiDB-lite"/>
    </source>
</evidence>
<dbReference type="SUPFAM" id="SSF116768">
    <property type="entry name" value="DNA-binding domain of EIN3-like"/>
    <property type="match status" value="1"/>
</dbReference>
<dbReference type="InterPro" id="IPR047091">
    <property type="entry name" value="EIN3-like_DNA-bd"/>
</dbReference>
<feature type="domain" description="Ethylene insensitive 3-like DNA-binding" evidence="7">
    <location>
        <begin position="48"/>
        <end position="295"/>
    </location>
</feature>
<evidence type="ECO:0000256" key="2">
    <source>
        <dbReference type="ARBA" id="ARBA00009416"/>
    </source>
</evidence>
<keyword evidence="4" id="KW-0238">DNA-binding</keyword>
<gene>
    <name evidence="8" type="ORF">F3Y22_tig00110956pilonHSYRG00138</name>
</gene>
<dbReference type="Pfam" id="PF04873">
    <property type="entry name" value="EIN3_DNA-bd"/>
    <property type="match status" value="1"/>
</dbReference>
<reference evidence="8" key="1">
    <citation type="submission" date="2019-09" db="EMBL/GenBank/DDBJ databases">
        <title>Draft genome information of white flower Hibiscus syriacus.</title>
        <authorList>
            <person name="Kim Y.-M."/>
        </authorList>
    </citation>
    <scope>NUCLEOTIDE SEQUENCE [LARGE SCALE GENOMIC DNA]</scope>
    <source>
        <strain evidence="8">YM2019G1</strain>
    </source>
</reference>
<sequence length="609" mass="68994">MMMFDDMSICGDMDFLCAPAGEKDAAVPQMEVEAAVEDDFSDEEVDVDELEKRLWRDKMRLKRLKEQQKGKEVIDVAKQRQSQEQARRKKMSRAQDGILKYMLKMMEVCKAQGFVYGIIPEKGKPVTGASDNLREWWKDKVRFDRNGPAAIAKYQADNSIPGKNDGCNSTGPILHTLQELQDTTLGSLLSALMQHCDPPQRRFPLEKGVPPPWWPTGNEEWWPQLGLPKDQVPPPYKKPHDLKKACKVGVLTAVIKHMSPDIAKIRKLVRQSKCLQDKMTAKESATWLAIVNQEEALLRELYPDSCPPLSSGGGSGSFVLNDCSEYDAEVEPNFDVQEPKPGNLNAFNLGINTMRTVQQQSYPLNVVVNNLDFMRKRKPSEDLNMMDNKIYTCEFLQCPYNELRMGFHDRTARDNHQLICPYRNSSRQFSGSDFNVNEVKPVIFPQHFSPSKPPAPSITSVTTPYDLSGLEVPEEGQKTIGELMSMYENNMQGNKNMNTVISPVTEGQNILQPKMQQQQDGFFGSQFMVGGNFFAQSSMARNHQIFSQVDGQFDRFKALNPPSETNHNNNNSFQMMFGSPFDLASFDYKEDLQAAGADTMPKQDGPFWY</sequence>
<dbReference type="GO" id="GO:0000976">
    <property type="term" value="F:transcription cis-regulatory region binding"/>
    <property type="evidence" value="ECO:0007669"/>
    <property type="project" value="UniProtKB-ARBA"/>
</dbReference>
<evidence type="ECO:0000313" key="9">
    <source>
        <dbReference type="Proteomes" id="UP000436088"/>
    </source>
</evidence>
<evidence type="ECO:0000256" key="1">
    <source>
        <dbReference type="ARBA" id="ARBA00004123"/>
    </source>
</evidence>
<comment type="similarity">
    <text evidence="2">Belongs to the EIN3 family.</text>
</comment>
<dbReference type="OrthoDB" id="2017676at2759"/>
<keyword evidence="5" id="KW-0539">Nucleus</keyword>
<comment type="caution">
    <text evidence="8">The sequence shown here is derived from an EMBL/GenBank/DDBJ whole genome shotgun (WGS) entry which is preliminary data.</text>
</comment>
<accession>A0A6A2ZAL0</accession>
<organism evidence="8 9">
    <name type="scientific">Hibiscus syriacus</name>
    <name type="common">Rose of Sharon</name>
    <dbReference type="NCBI Taxonomy" id="106335"/>
    <lineage>
        <taxon>Eukaryota</taxon>
        <taxon>Viridiplantae</taxon>
        <taxon>Streptophyta</taxon>
        <taxon>Embryophyta</taxon>
        <taxon>Tracheophyta</taxon>
        <taxon>Spermatophyta</taxon>
        <taxon>Magnoliopsida</taxon>
        <taxon>eudicotyledons</taxon>
        <taxon>Gunneridae</taxon>
        <taxon>Pentapetalae</taxon>
        <taxon>rosids</taxon>
        <taxon>malvids</taxon>
        <taxon>Malvales</taxon>
        <taxon>Malvaceae</taxon>
        <taxon>Malvoideae</taxon>
        <taxon>Hibiscus</taxon>
    </lineage>
</organism>
<dbReference type="EMBL" id="VEPZ02001181">
    <property type="protein sequence ID" value="KAE8688757.1"/>
    <property type="molecule type" value="Genomic_DNA"/>
</dbReference>
<evidence type="ECO:0000313" key="8">
    <source>
        <dbReference type="EMBL" id="KAE8688757.1"/>
    </source>
</evidence>
<evidence type="ECO:0000256" key="3">
    <source>
        <dbReference type="ARBA" id="ARBA00022745"/>
    </source>
</evidence>
<dbReference type="PANTHER" id="PTHR33305">
    <property type="entry name" value="ETHYLENE INSENSITIVE 3-LIKE 2 PROTEIN"/>
    <property type="match status" value="1"/>
</dbReference>
<dbReference type="AlphaFoldDB" id="A0A6A2ZAL0"/>
<evidence type="ECO:0000256" key="5">
    <source>
        <dbReference type="ARBA" id="ARBA00023242"/>
    </source>
</evidence>
<protein>
    <submittedName>
        <fullName evidence="8">Protein ETHYLENE INSENSITIVE 3</fullName>
    </submittedName>
</protein>
<proteinExistence type="inferred from homology"/>
<keyword evidence="9" id="KW-1185">Reference proteome</keyword>
<dbReference type="InterPro" id="IPR023278">
    <property type="entry name" value="Ethylene_insens-like_DNA-bd"/>
</dbReference>
<dbReference type="GO" id="GO:0005634">
    <property type="term" value="C:nucleus"/>
    <property type="evidence" value="ECO:0007669"/>
    <property type="project" value="UniProtKB-SubCell"/>
</dbReference>
<dbReference type="PANTHER" id="PTHR33305:SF11">
    <property type="entry name" value="PROTEIN ETHYLENE INSENSITIVE 3"/>
    <property type="match status" value="1"/>
</dbReference>
<comment type="subcellular location">
    <subcellularLocation>
        <location evidence="1">Nucleus</location>
    </subcellularLocation>
</comment>
<name>A0A6A2ZAL0_HIBSY</name>
<dbReference type="GO" id="GO:0009873">
    <property type="term" value="P:ethylene-activated signaling pathway"/>
    <property type="evidence" value="ECO:0007669"/>
    <property type="project" value="UniProtKB-KW"/>
</dbReference>
<dbReference type="Gene3D" id="1.10.3180.10">
    <property type="entry name" value="DNA-binding domain of EIN3-like"/>
    <property type="match status" value="2"/>
</dbReference>
<evidence type="ECO:0000259" key="7">
    <source>
        <dbReference type="Pfam" id="PF04873"/>
    </source>
</evidence>
<evidence type="ECO:0000256" key="4">
    <source>
        <dbReference type="ARBA" id="ARBA00023125"/>
    </source>
</evidence>
<dbReference type="FunFam" id="1.10.3180.10:FF:000002">
    <property type="entry name" value="Ethylene insensitive 3-like 1"/>
    <property type="match status" value="1"/>
</dbReference>
<dbReference type="InterPro" id="IPR006957">
    <property type="entry name" value="EIN3"/>
</dbReference>
<dbReference type="GO" id="GO:0003700">
    <property type="term" value="F:DNA-binding transcription factor activity"/>
    <property type="evidence" value="ECO:0007669"/>
    <property type="project" value="InterPro"/>
</dbReference>